<accession>A0A8H5GP99</accession>
<dbReference type="PANTHER" id="PTHR11289">
    <property type="entry name" value="BREAST CANCER TYPE 2 SUSCEPTIBILITY PROTEIN BRCA2"/>
    <property type="match status" value="1"/>
</dbReference>
<dbReference type="Pfam" id="PF09169">
    <property type="entry name" value="BRCA-2_helical"/>
    <property type="match status" value="1"/>
</dbReference>
<gene>
    <name evidence="4" type="ORF">D9758_002203</name>
</gene>
<reference evidence="4 5" key="1">
    <citation type="journal article" date="2020" name="ISME J.">
        <title>Uncovering the hidden diversity of litter-decomposition mechanisms in mushroom-forming fungi.</title>
        <authorList>
            <person name="Floudas D."/>
            <person name="Bentzer J."/>
            <person name="Ahren D."/>
            <person name="Johansson T."/>
            <person name="Persson P."/>
            <person name="Tunlid A."/>
        </authorList>
    </citation>
    <scope>NUCLEOTIDE SEQUENCE [LARGE SCALE GENOMIC DNA]</scope>
    <source>
        <strain evidence="4 5">CBS 291.85</strain>
    </source>
</reference>
<feature type="compositionally biased region" description="Polar residues" evidence="1">
    <location>
        <begin position="305"/>
        <end position="326"/>
    </location>
</feature>
<dbReference type="InterPro" id="IPR015525">
    <property type="entry name" value="BRCA2"/>
</dbReference>
<feature type="region of interest" description="Disordered" evidence="1">
    <location>
        <begin position="207"/>
        <end position="283"/>
    </location>
</feature>
<name>A0A8H5GP99_9AGAR</name>
<keyword evidence="5" id="KW-1185">Reference proteome</keyword>
<dbReference type="OrthoDB" id="21095at2759"/>
<sequence length="882" mass="97000">MSRHAISPPCSPSRKRQRVECSSPLVPDPELTEAELGALDEIEFKLSQTMSQQNSSRQSSSQMDNADPDNPFADAGPSNPPASKPAFTGFMTAAAVSSSQQGISQNWDRSSPDPHEEKDNSTWFEPASTSGLAGFQAASFTSASSLASKNDSFPSVGFKTGGGKGILAPSAAALAKAKEKMKEWEEDSIEGEEDTSAIPAATFQTASSMSFQAAQRPPFRSVENSVPDTPCPPEVARPSRSATPAFTSPLINSANRNRPKPFKTPFLTTPNPKASSPTPFKLPLQTPSSFVSARSQHPLSAAQVSTSFQTPVRPNPVASSFSSTGTPARKSTPAKFVTPFKPGMKPGQPGRKALDTPISAPAKKKIVSLFNLKRPAPSDRKTLASCGHPPPDFSGIDFSSSGIDIKDLQQINVNNAMFYRFYEASANSADGIGRTDAFNCLKMEAASLVTQEWIDNHWAFILWKLAGMVRLDPASESSSSPRWTWEEVHRQLLYRYEREMNQGIRPPLRRIVNQDTPASCPMVLCISDIIWSEPSTASDGTRIDPFPQLEVTDGWYRLRAEIDLPLARAVKHGIIRVGRKIAVVGARLQSERKDPMEILEAYNSVKLVICGNSSHLAPWDAKLGFQRAFNIATMHSLTPDGGLVPAMDLVVTKVYPIAFLELKVDENGKKMQEGPRNEADEAVQADAWKRKRGAEESRLRAEHEKKGRRYLGYAERLEHKCRGRLSGDEPPDNIDSLYDELEEPDDAGRTIARTNGQEAGWLAKYIRERIEKGDESIRDEIEKELDDVCPPRDIRSFRVIVVQDARTSQHPANRVAQLTVWDVLHVQLSESKPAGHFDIGNRVIVTNLLPSQKAAWQEHGPGDQIFLVSTRNSRWQKGTHSS</sequence>
<feature type="compositionally biased region" description="Acidic residues" evidence="1">
    <location>
        <begin position="30"/>
        <end position="41"/>
    </location>
</feature>
<dbReference type="PANTHER" id="PTHR11289:SF0">
    <property type="entry name" value="BREAST CANCER TYPE 2 SUSCEPTIBILITY PROTEIN"/>
    <property type="match status" value="1"/>
</dbReference>
<evidence type="ECO:0000259" key="2">
    <source>
        <dbReference type="Pfam" id="PF09103"/>
    </source>
</evidence>
<dbReference type="Proteomes" id="UP000559256">
    <property type="component" value="Unassembled WGS sequence"/>
</dbReference>
<dbReference type="InterPro" id="IPR036315">
    <property type="entry name" value="BRCA2_hlx_sf"/>
</dbReference>
<feature type="region of interest" description="Disordered" evidence="1">
    <location>
        <begin position="1"/>
        <end position="128"/>
    </location>
</feature>
<dbReference type="SUPFAM" id="SSF50249">
    <property type="entry name" value="Nucleic acid-binding proteins"/>
    <property type="match status" value="2"/>
</dbReference>
<dbReference type="EMBL" id="JAACJM010000015">
    <property type="protein sequence ID" value="KAF5368607.1"/>
    <property type="molecule type" value="Genomic_DNA"/>
</dbReference>
<feature type="region of interest" description="Disordered" evidence="1">
    <location>
        <begin position="305"/>
        <end position="356"/>
    </location>
</feature>
<feature type="compositionally biased region" description="Low complexity" evidence="1">
    <location>
        <begin position="263"/>
        <end position="273"/>
    </location>
</feature>
<dbReference type="Gene3D" id="2.40.50.140">
    <property type="entry name" value="Nucleic acid-binding proteins"/>
    <property type="match status" value="3"/>
</dbReference>
<proteinExistence type="predicted"/>
<dbReference type="InterPro" id="IPR012340">
    <property type="entry name" value="NA-bd_OB-fold"/>
</dbReference>
<protein>
    <submittedName>
        <fullName evidence="4">Uncharacterized protein</fullName>
    </submittedName>
</protein>
<dbReference type="GO" id="GO:0006355">
    <property type="term" value="P:regulation of DNA-templated transcription"/>
    <property type="evidence" value="ECO:0007669"/>
    <property type="project" value="TreeGrafter"/>
</dbReference>
<dbReference type="CDD" id="cd04493">
    <property type="entry name" value="BRCA2DBD_OB1"/>
    <property type="match status" value="1"/>
</dbReference>
<feature type="domain" description="Breast cancer type 2 susceptibility protein helical" evidence="3">
    <location>
        <begin position="447"/>
        <end position="501"/>
    </location>
</feature>
<organism evidence="4 5">
    <name type="scientific">Tetrapyrgos nigripes</name>
    <dbReference type="NCBI Taxonomy" id="182062"/>
    <lineage>
        <taxon>Eukaryota</taxon>
        <taxon>Fungi</taxon>
        <taxon>Dikarya</taxon>
        <taxon>Basidiomycota</taxon>
        <taxon>Agaricomycotina</taxon>
        <taxon>Agaricomycetes</taxon>
        <taxon>Agaricomycetidae</taxon>
        <taxon>Agaricales</taxon>
        <taxon>Marasmiineae</taxon>
        <taxon>Marasmiaceae</taxon>
        <taxon>Tetrapyrgos</taxon>
    </lineage>
</organism>
<feature type="domain" description="BRCA2 OB1" evidence="2">
    <location>
        <begin position="506"/>
        <end position="627"/>
    </location>
</feature>
<feature type="compositionally biased region" description="Low complexity" evidence="1">
    <location>
        <begin position="47"/>
        <end position="75"/>
    </location>
</feature>
<dbReference type="SUPFAM" id="SSF81872">
    <property type="entry name" value="BRCA2 helical domain"/>
    <property type="match status" value="1"/>
</dbReference>
<evidence type="ECO:0000313" key="4">
    <source>
        <dbReference type="EMBL" id="KAF5368607.1"/>
    </source>
</evidence>
<comment type="caution">
    <text evidence="4">The sequence shown here is derived from an EMBL/GenBank/DDBJ whole genome shotgun (WGS) entry which is preliminary data.</text>
</comment>
<dbReference type="Pfam" id="PF09103">
    <property type="entry name" value="BRCA-2_OB1"/>
    <property type="match status" value="1"/>
</dbReference>
<dbReference type="AlphaFoldDB" id="A0A8H5GP99"/>
<dbReference type="InterPro" id="IPR015252">
    <property type="entry name" value="BRCA2_hlx"/>
</dbReference>
<evidence type="ECO:0000313" key="5">
    <source>
        <dbReference type="Proteomes" id="UP000559256"/>
    </source>
</evidence>
<evidence type="ECO:0000256" key="1">
    <source>
        <dbReference type="SAM" id="MobiDB-lite"/>
    </source>
</evidence>
<dbReference type="GO" id="GO:0000724">
    <property type="term" value="P:double-strand break repair via homologous recombination"/>
    <property type="evidence" value="ECO:0007669"/>
    <property type="project" value="InterPro"/>
</dbReference>
<dbReference type="InterPro" id="IPR015187">
    <property type="entry name" value="BRCA2_OB_1"/>
</dbReference>
<feature type="compositionally biased region" description="Polar residues" evidence="1">
    <location>
        <begin position="95"/>
        <end position="109"/>
    </location>
</feature>
<feature type="compositionally biased region" description="Polar residues" evidence="1">
    <location>
        <begin position="240"/>
        <end position="256"/>
    </location>
</feature>
<evidence type="ECO:0000259" key="3">
    <source>
        <dbReference type="Pfam" id="PF09169"/>
    </source>
</evidence>
<feature type="compositionally biased region" description="Basic and acidic residues" evidence="1">
    <location>
        <begin position="110"/>
        <end position="120"/>
    </location>
</feature>